<dbReference type="InterPro" id="IPR016024">
    <property type="entry name" value="ARM-type_fold"/>
</dbReference>
<evidence type="ECO:0000256" key="1">
    <source>
        <dbReference type="ARBA" id="ARBA00004123"/>
    </source>
</evidence>
<name>A0A8R1HRM9_CAEJA</name>
<evidence type="ECO:0000256" key="2">
    <source>
        <dbReference type="ARBA" id="ARBA00007991"/>
    </source>
</evidence>
<evidence type="ECO:0000256" key="3">
    <source>
        <dbReference type="ARBA" id="ARBA00022448"/>
    </source>
</evidence>
<dbReference type="InterPro" id="IPR011989">
    <property type="entry name" value="ARM-like"/>
</dbReference>
<dbReference type="InterPro" id="IPR051345">
    <property type="entry name" value="Importin_beta-like_NTR"/>
</dbReference>
<reference evidence="7" key="1">
    <citation type="submission" date="2010-08" db="EMBL/GenBank/DDBJ databases">
        <authorList>
            <consortium name="Caenorhabditis japonica Sequencing Consortium"/>
            <person name="Wilson R.K."/>
        </authorList>
    </citation>
    <scope>NUCLEOTIDE SEQUENCE [LARGE SCALE GENOMIC DNA]</scope>
    <source>
        <strain evidence="7">DF5081</strain>
    </source>
</reference>
<evidence type="ECO:0000256" key="4">
    <source>
        <dbReference type="ARBA" id="ARBA00023242"/>
    </source>
</evidence>
<evidence type="ECO:0000313" key="7">
    <source>
        <dbReference type="Proteomes" id="UP000005237"/>
    </source>
</evidence>
<dbReference type="GO" id="GO:0006606">
    <property type="term" value="P:protein import into nucleus"/>
    <property type="evidence" value="ECO:0007669"/>
    <property type="project" value="TreeGrafter"/>
</dbReference>
<proteinExistence type="inferred from homology"/>
<dbReference type="Pfam" id="PF08389">
    <property type="entry name" value="Xpo1"/>
    <property type="match status" value="1"/>
</dbReference>
<sequence>MAGLVPLNTDVLVAVVNEFYTTTNETRRHEIDGILCRFKNDFECVQTVSACMHMISQPTSPPNVRYFGAISLYDVIRIRSAECIANETLQLSLKTFLIDSLTSGAYAKTTSLLNKLSATLAIFSLYCVPDLWQSPVEDLTQLLAGTPEVLLKVLSDMAAEFSHVSMPLQQRSRLKAELHKFSENIIRVLTVVLQPGGSDASTMTRQAAVECVEQWLRLPGMALDQWTNVLSDVLGAVVQDCTALASILDIIAENDEFHRHSTLIINICQYICMHVSTKIEEELREDATSEEIATLVASTCSVAEKSVATLVECATQAGDAELTVRMSQVMQVLANMPGQYPQDEIVSDLPACFFISLRTEIMQTLSSSNQKVDNQFVRQISQIYAALLDVAIVKMAFPRADTWHTWNLEDRDQFESYRKMRSETSYDSYQFSGQETLNFLNQKLEESLNSGDMNRSEACLYQWECVADYLVETDYSSILKCLEICASRLAAAPSTSYSSSPSSSSSLNPVFLDLDEDRRGATLMRLLYALSHLIQVHERAKELECALIPVILSYVRADVPSVRCAIDTLHKFVEDRTESLDIIGEQISSTCYAFFKSSESKDADRLVALKCIGYVLSRQKPSQTMKIIGEILNEQNINEPEIDAPTRHRRYAFQINTFSALFSSLTQKKEVGSESSETASNEEPTIVQLLREAIPVFETLCGENLSEGSGCLIQEVCKAVRSALNALPEQYLSTFFPFVVSLLNTALFVPESAAAACALAKSAVLQCGNLVGVEMANAIAHWLQIFEQSVSSVQIDEYLQFIYHVVRKNWKPIRKFSEPSLVALKSSINICTYIIINSVVPTEVRSASQVLAQLASYTTSNDDVAQKASLAEHGPTLIRAVFGRVQRELMRPTVEALAEVLFFYFREFTTETRNILNAEPYGCSALVAAMFREIGNLRTFKQMTIRFNNSAVRDPGSI</sequence>
<dbReference type="PANTHER" id="PTHR12363:SF33">
    <property type="entry name" value="IMPORTIN-13"/>
    <property type="match status" value="1"/>
</dbReference>
<evidence type="ECO:0000313" key="6">
    <source>
        <dbReference type="EnsemblMetazoa" id="CJA07988.1"/>
    </source>
</evidence>
<dbReference type="InterPro" id="IPR013598">
    <property type="entry name" value="Exportin-1/Importin-b-like"/>
</dbReference>
<dbReference type="FunFam" id="1.25.10.10:FF:001124">
    <property type="entry name" value="Protein CBG09895"/>
    <property type="match status" value="1"/>
</dbReference>
<dbReference type="SUPFAM" id="SSF48371">
    <property type="entry name" value="ARM repeat"/>
    <property type="match status" value="1"/>
</dbReference>
<dbReference type="OMA" id="CRTECIM"/>
<protein>
    <submittedName>
        <fullName evidence="6">Xpo1 domain-containing protein</fullName>
    </submittedName>
</protein>
<keyword evidence="3" id="KW-0813">Transport</keyword>
<keyword evidence="4" id="KW-0539">Nucleus</keyword>
<reference evidence="6" key="2">
    <citation type="submission" date="2022-06" db="UniProtKB">
        <authorList>
            <consortium name="EnsemblMetazoa"/>
        </authorList>
    </citation>
    <scope>IDENTIFICATION</scope>
    <source>
        <strain evidence="6">DF5081</strain>
    </source>
</reference>
<dbReference type="GO" id="GO:0005634">
    <property type="term" value="C:nucleus"/>
    <property type="evidence" value="ECO:0007669"/>
    <property type="project" value="UniProtKB-SubCell"/>
</dbReference>
<comment type="similarity">
    <text evidence="2">Belongs to the importin beta family.</text>
</comment>
<comment type="subcellular location">
    <subcellularLocation>
        <location evidence="1">Nucleus</location>
    </subcellularLocation>
</comment>
<feature type="domain" description="Exportin-1/Importin-beta-like" evidence="5">
    <location>
        <begin position="112"/>
        <end position="217"/>
    </location>
</feature>
<dbReference type="Gene3D" id="1.25.10.10">
    <property type="entry name" value="Leucine-rich Repeat Variant"/>
    <property type="match status" value="1"/>
</dbReference>
<dbReference type="PANTHER" id="PTHR12363">
    <property type="entry name" value="TRANSPORTIN 3 AND IMPORTIN 13"/>
    <property type="match status" value="1"/>
</dbReference>
<organism evidence="6 7">
    <name type="scientific">Caenorhabditis japonica</name>
    <dbReference type="NCBI Taxonomy" id="281687"/>
    <lineage>
        <taxon>Eukaryota</taxon>
        <taxon>Metazoa</taxon>
        <taxon>Ecdysozoa</taxon>
        <taxon>Nematoda</taxon>
        <taxon>Chromadorea</taxon>
        <taxon>Rhabditida</taxon>
        <taxon>Rhabditina</taxon>
        <taxon>Rhabditomorpha</taxon>
        <taxon>Rhabditoidea</taxon>
        <taxon>Rhabditidae</taxon>
        <taxon>Peloderinae</taxon>
        <taxon>Caenorhabditis</taxon>
    </lineage>
</organism>
<dbReference type="GO" id="GO:0005737">
    <property type="term" value="C:cytoplasm"/>
    <property type="evidence" value="ECO:0007669"/>
    <property type="project" value="TreeGrafter"/>
</dbReference>
<accession>A0A8R1HRM9</accession>
<keyword evidence="7" id="KW-1185">Reference proteome</keyword>
<evidence type="ECO:0000259" key="5">
    <source>
        <dbReference type="Pfam" id="PF08389"/>
    </source>
</evidence>
<dbReference type="AlphaFoldDB" id="A0A8R1HRM9"/>
<dbReference type="Proteomes" id="UP000005237">
    <property type="component" value="Unassembled WGS sequence"/>
</dbReference>
<dbReference type="EnsemblMetazoa" id="CJA07988.1">
    <property type="protein sequence ID" value="CJA07988.1"/>
    <property type="gene ID" value="WBGene00127192"/>
</dbReference>